<dbReference type="Gene3D" id="3.40.50.2000">
    <property type="entry name" value="Glycogen Phosphorylase B"/>
    <property type="match status" value="1"/>
</dbReference>
<name>A0AAX1UM55_CERSP</name>
<accession>A0AAX1UM55</accession>
<protein>
    <submittedName>
        <fullName evidence="1">Glycosyltransferase</fullName>
    </submittedName>
</protein>
<sequence>MFEPPPARPVPLCWFPDYRDTNPYQTLLYEGLGPTLAPEPAPLAGALDRQAKVAGGRMIFHLHWEHAVVAAGPVERFLDDLERFRGRGGRVVWTLHNLEPRDPRMAGAVADLRRGLLRLADVIHLHSLPAVAAVRAALPLPPERLRIVPHAGYEGAYPVLQSSAARAALGLAGARMVLLLPGRLAAYKRPAALVEAFCRVAAPEDRLILAGQALPGVLPPGAPDPRLFLLPDFATPERLAECHAAADLVVLPYVQSLTSGSAVLAQTLGRGVLGPDLPGLRDVVETGRTGWLHDPARPLDEVLATALAEGPQVWAERGAAAGALAAARDRRLVGAMWRDLFTALLAQAPPGRVGPLV</sequence>
<proteinExistence type="predicted"/>
<dbReference type="EMBL" id="QWGP01000008">
    <property type="protein sequence ID" value="RHZ95407.1"/>
    <property type="molecule type" value="Genomic_DNA"/>
</dbReference>
<dbReference type="Proteomes" id="UP000266305">
    <property type="component" value="Unassembled WGS sequence"/>
</dbReference>
<dbReference type="Pfam" id="PF13692">
    <property type="entry name" value="Glyco_trans_1_4"/>
    <property type="match status" value="1"/>
</dbReference>
<evidence type="ECO:0000313" key="2">
    <source>
        <dbReference type="Proteomes" id="UP000266305"/>
    </source>
</evidence>
<dbReference type="RefSeq" id="WP_118999976.1">
    <property type="nucleotide sequence ID" value="NZ_QWGP01000008.1"/>
</dbReference>
<dbReference type="AlphaFoldDB" id="A0AAX1UM55"/>
<dbReference type="SUPFAM" id="SSF53756">
    <property type="entry name" value="UDP-Glycosyltransferase/glycogen phosphorylase"/>
    <property type="match status" value="1"/>
</dbReference>
<gene>
    <name evidence="1" type="ORF">D1114_09425</name>
</gene>
<organism evidence="1 2">
    <name type="scientific">Cereibacter sphaeroides</name>
    <name type="common">Rhodobacter sphaeroides</name>
    <dbReference type="NCBI Taxonomy" id="1063"/>
    <lineage>
        <taxon>Bacteria</taxon>
        <taxon>Pseudomonadati</taxon>
        <taxon>Pseudomonadota</taxon>
        <taxon>Alphaproteobacteria</taxon>
        <taxon>Rhodobacterales</taxon>
        <taxon>Paracoccaceae</taxon>
        <taxon>Cereibacter</taxon>
    </lineage>
</organism>
<comment type="caution">
    <text evidence="1">The sequence shown here is derived from an EMBL/GenBank/DDBJ whole genome shotgun (WGS) entry which is preliminary data.</text>
</comment>
<evidence type="ECO:0000313" key="1">
    <source>
        <dbReference type="EMBL" id="RHZ95407.1"/>
    </source>
</evidence>
<reference evidence="1 2" key="1">
    <citation type="submission" date="2018-08" db="EMBL/GenBank/DDBJ databases">
        <title>Draft genome sequence of Rhodobacter sphaeroides FY.</title>
        <authorList>
            <person name="Rayyan A."/>
            <person name="Meyer T.E."/>
            <person name="Kyndt J.A."/>
        </authorList>
    </citation>
    <scope>NUCLEOTIDE SEQUENCE [LARGE SCALE GENOMIC DNA]</scope>
    <source>
        <strain evidence="1 2">FY</strain>
    </source>
</reference>